<comment type="subcellular location">
    <subcellularLocation>
        <location evidence="1">Nucleus</location>
    </subcellularLocation>
</comment>
<keyword evidence="2" id="KW-0479">Metal-binding</keyword>
<dbReference type="GO" id="GO:1990841">
    <property type="term" value="F:promoter-specific chromatin binding"/>
    <property type="evidence" value="ECO:0007669"/>
    <property type="project" value="TreeGrafter"/>
</dbReference>
<dbReference type="SUPFAM" id="SSF57850">
    <property type="entry name" value="RING/U-box"/>
    <property type="match status" value="1"/>
</dbReference>
<accession>A0A9J6F3M8</accession>
<dbReference type="InterPro" id="IPR013083">
    <property type="entry name" value="Znf_RING/FYVE/PHD"/>
</dbReference>
<dbReference type="PANTHER" id="PTHR10825:SF72">
    <property type="entry name" value="UBIQUITIN-LIKE DOMAIN-CONTAINING PROTEIN"/>
    <property type="match status" value="1"/>
</dbReference>
<proteinExistence type="predicted"/>
<evidence type="ECO:0000259" key="8">
    <source>
        <dbReference type="PROSITE" id="PS50089"/>
    </source>
</evidence>
<reference evidence="9" key="2">
    <citation type="submission" date="2021-09" db="EMBL/GenBank/DDBJ databases">
        <authorList>
            <person name="Jia N."/>
            <person name="Wang J."/>
            <person name="Shi W."/>
            <person name="Du L."/>
            <person name="Sun Y."/>
            <person name="Zhan W."/>
            <person name="Jiang J."/>
            <person name="Wang Q."/>
            <person name="Zhang B."/>
            <person name="Ji P."/>
            <person name="Sakyi L.B."/>
            <person name="Cui X."/>
            <person name="Yuan T."/>
            <person name="Jiang B."/>
            <person name="Yang W."/>
            <person name="Lam T.T.-Y."/>
            <person name="Chang Q."/>
            <person name="Ding S."/>
            <person name="Wang X."/>
            <person name="Zhu J."/>
            <person name="Ruan X."/>
            <person name="Zhao L."/>
            <person name="Wei J."/>
            <person name="Que T."/>
            <person name="Du C."/>
            <person name="Cheng J."/>
            <person name="Dai P."/>
            <person name="Han X."/>
            <person name="Huang E."/>
            <person name="Gao Y."/>
            <person name="Liu J."/>
            <person name="Shao H."/>
            <person name="Ye R."/>
            <person name="Li L."/>
            <person name="Wei W."/>
            <person name="Wang X."/>
            <person name="Wang C."/>
            <person name="Huo Q."/>
            <person name="Li W."/>
            <person name="Guo W."/>
            <person name="Chen H."/>
            <person name="Chen S."/>
            <person name="Zhou L."/>
            <person name="Zhou L."/>
            <person name="Ni X."/>
            <person name="Tian J."/>
            <person name="Zhou Y."/>
            <person name="Sheng Y."/>
            <person name="Liu T."/>
            <person name="Pan Y."/>
            <person name="Xia L."/>
            <person name="Li J."/>
            <person name="Zhao F."/>
            <person name="Cao W."/>
        </authorList>
    </citation>
    <scope>NUCLEOTIDE SEQUENCE</scope>
    <source>
        <strain evidence="9">Rmic-2018</strain>
        <tissue evidence="9">Larvae</tissue>
    </source>
</reference>
<evidence type="ECO:0000256" key="4">
    <source>
        <dbReference type="ARBA" id="ARBA00022833"/>
    </source>
</evidence>
<evidence type="ECO:0000313" key="9">
    <source>
        <dbReference type="EMBL" id="KAH8040688.1"/>
    </source>
</evidence>
<evidence type="ECO:0000256" key="2">
    <source>
        <dbReference type="ARBA" id="ARBA00022723"/>
    </source>
</evidence>
<dbReference type="EMBL" id="JABSTU010000001">
    <property type="protein sequence ID" value="KAH8040688.1"/>
    <property type="molecule type" value="Genomic_DNA"/>
</dbReference>
<evidence type="ECO:0000313" key="10">
    <source>
        <dbReference type="Proteomes" id="UP000821866"/>
    </source>
</evidence>
<dbReference type="Gene3D" id="3.10.20.90">
    <property type="entry name" value="Phosphatidylinositol 3-kinase Catalytic Subunit, Chain A, domain 1"/>
    <property type="match status" value="1"/>
</dbReference>
<dbReference type="PROSITE" id="PS00518">
    <property type="entry name" value="ZF_RING_1"/>
    <property type="match status" value="1"/>
</dbReference>
<dbReference type="InterPro" id="IPR017907">
    <property type="entry name" value="Znf_RING_CS"/>
</dbReference>
<keyword evidence="5" id="KW-0539">Nucleus</keyword>
<keyword evidence="3 6" id="KW-0863">Zinc-finger</keyword>
<dbReference type="GO" id="GO:0035102">
    <property type="term" value="C:PRC1 complex"/>
    <property type="evidence" value="ECO:0007669"/>
    <property type="project" value="TreeGrafter"/>
</dbReference>
<keyword evidence="10" id="KW-1185">Reference proteome</keyword>
<sequence length="335" mass="36744">MQGAGRKKLVEVNPNLTCVLCNGYFIDATTIIECLHSFCKTCIVKYLEKSKLCPVCDVQVHKTRPLLNIRADQTLQDIVYKVVPGLFRNEMARRRQFYNSLSPSESSAKPTSSEERGDVRNVERLIFNRDDMISLSLEYSAREVLPIRPLLLGPPPPESQECVDVMYMHDHLLDEYSLMDLAYIFSWRRNAPMRLLYRFPVLPPSLMSTSSKADDVVPVPPDEGLSIYIQSTASHQNTSAPPNGTAASDKKDQTPSSDASANANAVCATINPDHLNTASTNGSDKGSVGANLSSTITHANSVPSENEASLSNKDGSAEHTAANFIKPTELARAKG</sequence>
<dbReference type="SMART" id="SM00184">
    <property type="entry name" value="RING"/>
    <property type="match status" value="1"/>
</dbReference>
<organism evidence="9 10">
    <name type="scientific">Rhipicephalus microplus</name>
    <name type="common">Cattle tick</name>
    <name type="synonym">Boophilus microplus</name>
    <dbReference type="NCBI Taxonomy" id="6941"/>
    <lineage>
        <taxon>Eukaryota</taxon>
        <taxon>Metazoa</taxon>
        <taxon>Ecdysozoa</taxon>
        <taxon>Arthropoda</taxon>
        <taxon>Chelicerata</taxon>
        <taxon>Arachnida</taxon>
        <taxon>Acari</taxon>
        <taxon>Parasitiformes</taxon>
        <taxon>Ixodida</taxon>
        <taxon>Ixodoidea</taxon>
        <taxon>Ixodidae</taxon>
        <taxon>Rhipicephalinae</taxon>
        <taxon>Rhipicephalus</taxon>
        <taxon>Boophilus</taxon>
    </lineage>
</organism>
<dbReference type="GO" id="GO:0008270">
    <property type="term" value="F:zinc ion binding"/>
    <property type="evidence" value="ECO:0007669"/>
    <property type="project" value="UniProtKB-KW"/>
</dbReference>
<dbReference type="GO" id="GO:0000122">
    <property type="term" value="P:negative regulation of transcription by RNA polymerase II"/>
    <property type="evidence" value="ECO:0007669"/>
    <property type="project" value="TreeGrafter"/>
</dbReference>
<feature type="compositionally biased region" description="Polar residues" evidence="7">
    <location>
        <begin position="277"/>
        <end position="314"/>
    </location>
</feature>
<dbReference type="Gene3D" id="3.30.40.10">
    <property type="entry name" value="Zinc/RING finger domain, C3HC4 (zinc finger)"/>
    <property type="match status" value="1"/>
</dbReference>
<comment type="caution">
    <text evidence="9">The sequence shown here is derived from an EMBL/GenBank/DDBJ whole genome shotgun (WGS) entry which is preliminary data.</text>
</comment>
<protein>
    <recommendedName>
        <fullName evidence="8">RING-type domain-containing protein</fullName>
    </recommendedName>
</protein>
<dbReference type="Pfam" id="PF13923">
    <property type="entry name" value="zf-C3HC4_2"/>
    <property type="match status" value="1"/>
</dbReference>
<dbReference type="VEuPathDB" id="VectorBase:LOC119188215"/>
<dbReference type="PANTHER" id="PTHR10825">
    <property type="entry name" value="RING FINGER DOMAIN-CONTAINING, POLYCOMB GROUP COMPONENT"/>
    <property type="match status" value="1"/>
</dbReference>
<feature type="domain" description="RING-type" evidence="8">
    <location>
        <begin position="18"/>
        <end position="57"/>
    </location>
</feature>
<evidence type="ECO:0000256" key="6">
    <source>
        <dbReference type="PROSITE-ProRule" id="PRU00175"/>
    </source>
</evidence>
<evidence type="ECO:0000256" key="1">
    <source>
        <dbReference type="ARBA" id="ARBA00004123"/>
    </source>
</evidence>
<keyword evidence="4" id="KW-0862">Zinc</keyword>
<dbReference type="InterPro" id="IPR001841">
    <property type="entry name" value="Znf_RING"/>
</dbReference>
<reference evidence="9" key="1">
    <citation type="journal article" date="2020" name="Cell">
        <title>Large-Scale Comparative Analyses of Tick Genomes Elucidate Their Genetic Diversity and Vector Capacities.</title>
        <authorList>
            <consortium name="Tick Genome and Microbiome Consortium (TIGMIC)"/>
            <person name="Jia N."/>
            <person name="Wang J."/>
            <person name="Shi W."/>
            <person name="Du L."/>
            <person name="Sun Y."/>
            <person name="Zhan W."/>
            <person name="Jiang J.F."/>
            <person name="Wang Q."/>
            <person name="Zhang B."/>
            <person name="Ji P."/>
            <person name="Bell-Sakyi L."/>
            <person name="Cui X.M."/>
            <person name="Yuan T.T."/>
            <person name="Jiang B.G."/>
            <person name="Yang W.F."/>
            <person name="Lam T.T."/>
            <person name="Chang Q.C."/>
            <person name="Ding S.J."/>
            <person name="Wang X.J."/>
            <person name="Zhu J.G."/>
            <person name="Ruan X.D."/>
            <person name="Zhao L."/>
            <person name="Wei J.T."/>
            <person name="Ye R.Z."/>
            <person name="Que T.C."/>
            <person name="Du C.H."/>
            <person name="Zhou Y.H."/>
            <person name="Cheng J.X."/>
            <person name="Dai P.F."/>
            <person name="Guo W.B."/>
            <person name="Han X.H."/>
            <person name="Huang E.J."/>
            <person name="Li L.F."/>
            <person name="Wei W."/>
            <person name="Gao Y.C."/>
            <person name="Liu J.Z."/>
            <person name="Shao H.Z."/>
            <person name="Wang X."/>
            <person name="Wang C.C."/>
            <person name="Yang T.C."/>
            <person name="Huo Q.B."/>
            <person name="Li W."/>
            <person name="Chen H.Y."/>
            <person name="Chen S.E."/>
            <person name="Zhou L.G."/>
            <person name="Ni X.B."/>
            <person name="Tian J.H."/>
            <person name="Sheng Y."/>
            <person name="Liu T."/>
            <person name="Pan Y.S."/>
            <person name="Xia L.Y."/>
            <person name="Li J."/>
            <person name="Zhao F."/>
            <person name="Cao W.C."/>
        </authorList>
    </citation>
    <scope>NUCLEOTIDE SEQUENCE</scope>
    <source>
        <strain evidence="9">Rmic-2018</strain>
    </source>
</reference>
<dbReference type="Proteomes" id="UP000821866">
    <property type="component" value="Chromosome 1"/>
</dbReference>
<feature type="region of interest" description="Disordered" evidence="7">
    <location>
        <begin position="277"/>
        <end position="335"/>
    </location>
</feature>
<evidence type="ECO:0000256" key="7">
    <source>
        <dbReference type="SAM" id="MobiDB-lite"/>
    </source>
</evidence>
<feature type="region of interest" description="Disordered" evidence="7">
    <location>
        <begin position="234"/>
        <end position="262"/>
    </location>
</feature>
<dbReference type="AlphaFoldDB" id="A0A9J6F3M8"/>
<feature type="compositionally biased region" description="Polar residues" evidence="7">
    <location>
        <begin position="234"/>
        <end position="246"/>
    </location>
</feature>
<evidence type="ECO:0000256" key="3">
    <source>
        <dbReference type="ARBA" id="ARBA00022771"/>
    </source>
</evidence>
<evidence type="ECO:0000256" key="5">
    <source>
        <dbReference type="ARBA" id="ARBA00023242"/>
    </source>
</evidence>
<gene>
    <name evidence="9" type="ORF">HPB51_012003</name>
</gene>
<dbReference type="PROSITE" id="PS50089">
    <property type="entry name" value="ZF_RING_2"/>
    <property type="match status" value="1"/>
</dbReference>
<dbReference type="FunFam" id="3.30.40.10:FF:000122">
    <property type="entry name" value="polycomb group RING finger protein 1"/>
    <property type="match status" value="1"/>
</dbReference>
<name>A0A9J6F3M8_RHIMP</name>